<dbReference type="Gene3D" id="2.60.40.4150">
    <property type="entry name" value="Type VI secretion system, lipoprotein SciN"/>
    <property type="match status" value="1"/>
</dbReference>
<evidence type="ECO:0000256" key="1">
    <source>
        <dbReference type="SAM" id="SignalP"/>
    </source>
</evidence>
<accession>A0ABY1PHQ7</accession>
<dbReference type="InterPro" id="IPR038706">
    <property type="entry name" value="Type_VI_SciN-like_sf"/>
</dbReference>
<protein>
    <submittedName>
        <fullName evidence="2">Type VI secretion system protein VasD</fullName>
    </submittedName>
</protein>
<dbReference type="InterPro" id="IPR017734">
    <property type="entry name" value="T6SS_SciN"/>
</dbReference>
<dbReference type="Pfam" id="PF12790">
    <property type="entry name" value="T6SS-SciN"/>
    <property type="match status" value="1"/>
</dbReference>
<reference evidence="2 3" key="1">
    <citation type="submission" date="2017-05" db="EMBL/GenBank/DDBJ databases">
        <authorList>
            <person name="Varghese N."/>
            <person name="Submissions S."/>
        </authorList>
    </citation>
    <scope>NUCLEOTIDE SEQUENCE [LARGE SCALE GENOMIC DNA]</scope>
    <source>
        <strain evidence="2 3">DSM 29734</strain>
    </source>
</reference>
<feature type="chain" id="PRO_5045424507" evidence="1">
    <location>
        <begin position="27"/>
        <end position="150"/>
    </location>
</feature>
<dbReference type="NCBIfam" id="TIGR03352">
    <property type="entry name" value="VI_chp_3"/>
    <property type="match status" value="1"/>
</dbReference>
<evidence type="ECO:0000313" key="3">
    <source>
        <dbReference type="Proteomes" id="UP001157961"/>
    </source>
</evidence>
<dbReference type="Proteomes" id="UP001157961">
    <property type="component" value="Unassembled WGS sequence"/>
</dbReference>
<comment type="caution">
    <text evidence="2">The sequence shown here is derived from an EMBL/GenBank/DDBJ whole genome shotgun (WGS) entry which is preliminary data.</text>
</comment>
<proteinExistence type="predicted"/>
<dbReference type="PROSITE" id="PS51318">
    <property type="entry name" value="TAT"/>
    <property type="match status" value="1"/>
</dbReference>
<dbReference type="PANTHER" id="PTHR37625:SF4">
    <property type="entry name" value="OUTER MEMBRANE LIPOPROTEIN"/>
    <property type="match status" value="1"/>
</dbReference>
<organism evidence="2 3">
    <name type="scientific">Shimia sagamensis</name>
    <dbReference type="NCBI Taxonomy" id="1566352"/>
    <lineage>
        <taxon>Bacteria</taxon>
        <taxon>Pseudomonadati</taxon>
        <taxon>Pseudomonadota</taxon>
        <taxon>Alphaproteobacteria</taxon>
        <taxon>Rhodobacterales</taxon>
        <taxon>Roseobacteraceae</taxon>
    </lineage>
</organism>
<name>A0ABY1PHQ7_9RHOB</name>
<dbReference type="EMBL" id="FXTY01000010">
    <property type="protein sequence ID" value="SMP34734.1"/>
    <property type="molecule type" value="Genomic_DNA"/>
</dbReference>
<gene>
    <name evidence="2" type="ORF">SAMN06265373_11073</name>
</gene>
<dbReference type="PANTHER" id="PTHR37625">
    <property type="entry name" value="OUTER MEMBRANE LIPOPROTEIN-RELATED"/>
    <property type="match status" value="1"/>
</dbReference>
<dbReference type="InterPro" id="IPR006311">
    <property type="entry name" value="TAT_signal"/>
</dbReference>
<keyword evidence="1" id="KW-0732">Signal</keyword>
<keyword evidence="3" id="KW-1185">Reference proteome</keyword>
<dbReference type="RefSeq" id="WP_283427754.1">
    <property type="nucleotide sequence ID" value="NZ_FXTY01000010.1"/>
</dbReference>
<evidence type="ECO:0000313" key="2">
    <source>
        <dbReference type="EMBL" id="SMP34734.1"/>
    </source>
</evidence>
<sequence>MNFSRRSFLATGTAGLVLTACMGGGAATLTVAAQGQAGMNPGPDGSDRPVTISILQMSSSGNFDSADAFALQNPSAALGSELLRTDQITLAPGGSGEKVIAIQPGTAVIGVTGGFRDPTGKTVRTKINAPTGNQGVLINVGPGGISLTSV</sequence>
<feature type="signal peptide" evidence="1">
    <location>
        <begin position="1"/>
        <end position="26"/>
    </location>
</feature>
<dbReference type="PROSITE" id="PS51257">
    <property type="entry name" value="PROKAR_LIPOPROTEIN"/>
    <property type="match status" value="1"/>
</dbReference>